<accession>A0ABT8Y7T1</accession>
<feature type="region of interest" description="Disordered" evidence="1">
    <location>
        <begin position="248"/>
        <end position="274"/>
    </location>
</feature>
<sequence>MTLAHDEWSNSRRRYEEDDHFPIAPRAIAPLAALSTLPEGALERLDALAIDTTDPKLRYDFFQLLVTHGGKPMQKRLLERACAPGRQAAAHALVFKSRSLDPTVVLAIDVETAATRMPSVAAPLVLVVAHRGSDQFVLEFAQVLADRSTMRKQQVGPALEARRISYLAPSEYRPHIEYSTRSRYLLSSKFWPKIVGPALGPTRALSELRFHQNSSFSGSMKHQIQWNFEPTEIKFLLQVDPYANGNETTAPSYRLTGAEREAAVTPTTIRSSRL</sequence>
<gene>
    <name evidence="2" type="ORF">Q4F19_08225</name>
</gene>
<evidence type="ECO:0000313" key="3">
    <source>
        <dbReference type="Proteomes" id="UP001169764"/>
    </source>
</evidence>
<reference evidence="2" key="1">
    <citation type="submission" date="2023-07" db="EMBL/GenBank/DDBJ databases">
        <authorList>
            <person name="Kim M."/>
        </authorList>
    </citation>
    <scope>NUCLEOTIDE SEQUENCE</scope>
    <source>
        <strain evidence="2">BIUV-7</strain>
    </source>
</reference>
<protein>
    <submittedName>
        <fullName evidence="2">Uncharacterized protein</fullName>
    </submittedName>
</protein>
<dbReference type="EMBL" id="JAUOTP010000003">
    <property type="protein sequence ID" value="MDO6414364.1"/>
    <property type="molecule type" value="Genomic_DNA"/>
</dbReference>
<dbReference type="RefSeq" id="WP_303541471.1">
    <property type="nucleotide sequence ID" value="NZ_JAUOTP010000003.1"/>
</dbReference>
<keyword evidence="3" id="KW-1185">Reference proteome</keyword>
<name>A0ABT8Y7T1_9SPHN</name>
<feature type="compositionally biased region" description="Polar residues" evidence="1">
    <location>
        <begin position="265"/>
        <end position="274"/>
    </location>
</feature>
<evidence type="ECO:0000256" key="1">
    <source>
        <dbReference type="SAM" id="MobiDB-lite"/>
    </source>
</evidence>
<dbReference type="Proteomes" id="UP001169764">
    <property type="component" value="Unassembled WGS sequence"/>
</dbReference>
<evidence type="ECO:0000313" key="2">
    <source>
        <dbReference type="EMBL" id="MDO6414364.1"/>
    </source>
</evidence>
<proteinExistence type="predicted"/>
<comment type="caution">
    <text evidence="2">The sequence shown here is derived from an EMBL/GenBank/DDBJ whole genome shotgun (WGS) entry which is preliminary data.</text>
</comment>
<organism evidence="2 3">
    <name type="scientific">Sphingomonas natans</name>
    <dbReference type="NCBI Taxonomy" id="3063330"/>
    <lineage>
        <taxon>Bacteria</taxon>
        <taxon>Pseudomonadati</taxon>
        <taxon>Pseudomonadota</taxon>
        <taxon>Alphaproteobacteria</taxon>
        <taxon>Sphingomonadales</taxon>
        <taxon>Sphingomonadaceae</taxon>
        <taxon>Sphingomonas</taxon>
    </lineage>
</organism>